<gene>
    <name evidence="2" type="ORF">MEDL_20322</name>
</gene>
<dbReference type="Gene3D" id="1.10.472.80">
    <property type="entry name" value="Ypt/Rab-GAP domain of gyp1p, domain 3"/>
    <property type="match status" value="1"/>
</dbReference>
<name>A0A8S3RBM6_MYTED</name>
<comment type="caution">
    <text evidence="2">The sequence shown here is derived from an EMBL/GenBank/DDBJ whole genome shotgun (WGS) entry which is preliminary data.</text>
</comment>
<feature type="region of interest" description="Disordered" evidence="1">
    <location>
        <begin position="1"/>
        <end position="37"/>
    </location>
</feature>
<dbReference type="OrthoDB" id="70142at2759"/>
<keyword evidence="3" id="KW-1185">Reference proteome</keyword>
<dbReference type="Proteomes" id="UP000683360">
    <property type="component" value="Unassembled WGS sequence"/>
</dbReference>
<feature type="compositionally biased region" description="Basic and acidic residues" evidence="1">
    <location>
        <begin position="687"/>
        <end position="706"/>
    </location>
</feature>
<reference evidence="2" key="1">
    <citation type="submission" date="2021-03" db="EMBL/GenBank/DDBJ databases">
        <authorList>
            <person name="Bekaert M."/>
        </authorList>
    </citation>
    <scope>NUCLEOTIDE SEQUENCE</scope>
</reference>
<protein>
    <submittedName>
        <fullName evidence="2">Uncharacterized protein</fullName>
    </submittedName>
</protein>
<evidence type="ECO:0000313" key="2">
    <source>
        <dbReference type="EMBL" id="CAG2205965.1"/>
    </source>
</evidence>
<dbReference type="PANTHER" id="PTHR46880">
    <property type="entry name" value="RAS-ASSOCIATING DOMAIN-CONTAINING PROTEIN"/>
    <property type="match status" value="1"/>
</dbReference>
<proteinExistence type="predicted"/>
<feature type="compositionally biased region" description="Basic and acidic residues" evidence="1">
    <location>
        <begin position="1065"/>
        <end position="1079"/>
    </location>
</feature>
<evidence type="ECO:0000256" key="1">
    <source>
        <dbReference type="SAM" id="MobiDB-lite"/>
    </source>
</evidence>
<evidence type="ECO:0000313" key="3">
    <source>
        <dbReference type="Proteomes" id="UP000683360"/>
    </source>
</evidence>
<dbReference type="SUPFAM" id="SSF47923">
    <property type="entry name" value="Ypt/Rab-GAP domain of gyp1p"/>
    <property type="match status" value="1"/>
</dbReference>
<dbReference type="PANTHER" id="PTHR46880:SF5">
    <property type="entry name" value="DUF4371 DOMAIN-CONTAINING PROTEIN"/>
    <property type="match status" value="1"/>
</dbReference>
<sequence>MMERKLDLKIPAPSRHKVNSLSSSISTPASEKKPSSAAIKEMVQRVDGDPPPLWGPQSDAIGRSILAVLERDPRKFDHVARSLHGRQLPGALRSFMWSDVLFKEERKRLHEGNVEKVVRERFAKAVSRGIEDLKISRATFSPIHGLIQTAVIETYNKTTSMVAYKSDSHIKESCRALNVLYVYDRSYEPYLIHWLFPLQLAFQRSSNTTTEIGEHVYEVAMYLDLLNSSCFPTWPQVFAIAEQVMNTMMLTDPDLYTHLKSIATTNVKVNKKEFLHQLISIEKAKAEELLKATPGSKREENITTELLADPLVFFRRWIGEGFVSVLDTPGVMYVWDQLFMQNWSDSVLKNFSLALVELLRYKFMEARDYKTMKEVFLFEPSKLYTVDIQMAWIHLESGKDLMEVPYLNRRRIQPGVSRMSQLPSAPMTPSLPGLLPSVGLKCLVLKLVIPSEIIEREPWVANIDPKYLKLNVTAYFGSVRLRTRMSLKDAVALDIEKDNYGNTVYEIYYLEEKFLFENLDIAEYDVEKELGANPYCMLKVEYTKPGTFAQRSALPVGWARVPLFQRDAHNPRGGRDSIDSIDIHWLLQNGDFKLTLHPGDIPEVSTHPSSPTVPVNTEDAILGYHSELLVMVYDPREEPPDRARPPGLPAAMPLQVPPADTRHSPTYSPKPSPRPQPKKGSPHPQPRPKESPKPKPREKPRIRFQDDDSPWVEYKPDVANERNETPTPKNQAFDLYIDGVRFITDNSSIVKVTGIIGAPDDTKMLLTIPDLDKSARCPVFQFKLTFNEQGKELDDDVVAFLRVYTWDVIKEEITVIGSCFVPIFDKDNGYQLNVGGHQLRLHNGVPPQKPKYHATDLDNIPVVPGASILVRVSTNKSTSEKEYLVAIQTYDKHFKTVRDMIQRLQQAEGQTIGQNDEELLGWLQDKLDSNTIQGQDGLNVKIQQAHNLPEGIYLQCFARVQPGEKVVSMPPTEDGHGEEEKFITLKLDFESFQKSPVWTDDFTNLHPFYDENSVLLIQLYGLDVKYTSRIEHDGPGKLRTSKDQELSLSNEQIIGWTVVPLFEGKRQAGGDSDPAEKSSAKIQKGPPTDVTEEFDINENVVNVTNSTTRQSTCSSLSAPDNVSSLNLSSNALSPEAHKLLIELKFTIIHCASPVDVLLLALRKIEDNQHLKKKFDHSWLNSNKLSYCQTTRLWNFTFIEGDGLYCILCKKHDMKNPRNKSSVFSQEASKRFRKGTLYDHIKCQKHQDAKSSEVLNRVSVFQKEIEHKESKKACKTRWLSFDASIQTVWEELVPVVQILSAVSESDATAYGLLKRMNCTIFVGIVYILKEILPVLASEQTFQRGYFNFSSLQPKLECAQGELQHISDNLNTNLEKDIQFDGRLGLLALELKDRNKTYLQHTLENYVQALIDNISKRFPDVAILSALGIFNPVIIPDQKEYRVHAL</sequence>
<organism evidence="2 3">
    <name type="scientific">Mytilus edulis</name>
    <name type="common">Blue mussel</name>
    <dbReference type="NCBI Taxonomy" id="6550"/>
    <lineage>
        <taxon>Eukaryota</taxon>
        <taxon>Metazoa</taxon>
        <taxon>Spiralia</taxon>
        <taxon>Lophotrochozoa</taxon>
        <taxon>Mollusca</taxon>
        <taxon>Bivalvia</taxon>
        <taxon>Autobranchia</taxon>
        <taxon>Pteriomorphia</taxon>
        <taxon>Mytilida</taxon>
        <taxon>Mytiloidea</taxon>
        <taxon>Mytilidae</taxon>
        <taxon>Mytilinae</taxon>
        <taxon>Mytilus</taxon>
    </lineage>
</organism>
<feature type="region of interest" description="Disordered" evidence="1">
    <location>
        <begin position="1065"/>
        <end position="1090"/>
    </location>
</feature>
<accession>A0A8S3RBM6</accession>
<feature type="compositionally biased region" description="Basic and acidic residues" evidence="1">
    <location>
        <begin position="714"/>
        <end position="724"/>
    </location>
</feature>
<feature type="compositionally biased region" description="Polar residues" evidence="1">
    <location>
        <begin position="19"/>
        <end position="29"/>
    </location>
</feature>
<feature type="region of interest" description="Disordered" evidence="1">
    <location>
        <begin position="636"/>
        <end position="728"/>
    </location>
</feature>
<dbReference type="InterPro" id="IPR035969">
    <property type="entry name" value="Rab-GAP_TBC_sf"/>
</dbReference>
<dbReference type="EMBL" id="CAJPWZ010001036">
    <property type="protein sequence ID" value="CAG2205965.1"/>
    <property type="molecule type" value="Genomic_DNA"/>
</dbReference>